<dbReference type="Proteomes" id="UP001642464">
    <property type="component" value="Unassembled WGS sequence"/>
</dbReference>
<dbReference type="SMART" id="SM00209">
    <property type="entry name" value="TSP1"/>
    <property type="match status" value="9"/>
</dbReference>
<dbReference type="SUPFAM" id="SSF82895">
    <property type="entry name" value="TSP-1 type 1 repeat"/>
    <property type="match status" value="9"/>
</dbReference>
<sequence length="842" mass="91217">MHWCMTMRHRFILVLVATELAFVSAVHTQEPAERERDTRSASDQAGVAASSAGAKSSRLLRSEEGARAMVVSSDAKVDSSAEDQDVYIEGGHKTDKTHGGNGGHSVAVDSDGSSNTLARSGMPLPQREDFKGVSSRKLIAHSVEAEEDEEDGEDEAPQDCEYGDWERWSECSNSCGGGSRHRTRSVEQEGENGGNECKDSEKAETEDCNSHACPVDCAISNWQDWSRCLPDCSGQRSRLRTVIQAATHGGEACGETKQEESCDGICTDCEFQDWSAWQECPVTCAGGQQSRRREVEVPATNGGKDCVGNKTESKVCKETACPVDCDLDDWNAWSSCEPYCSGNTTRQRRVKSSPSHGGQACGAEEETKTCTNFCLNCRWHDWSPWTSCSVPCGGGKMHRSRDQTLAMPEGGHANAASLLEEEPVKVFGFELKVNRRCDEVHQEQKGLTLAKAKKQCQEDESCAGLYDPGCDGQKVHVCTVDFHMQPENASCSYTKKEIGGGAVCEGDGFESKDCNTQPCPVDCSYGDWTNWTSCEPFCLGRQTRSREVLAEAANGGQACAKEDLQEENACMNECRDCQWEEWTEWDTCTISCGGGTQQHRRGIQVTMAGGGTNCTGPSSEEQPCNGERCPVDCVLLDWTEWTECAPYCSGEKNRTRTVMLEAVDGGQACGPLLETKECGNFCMDCQVAEWSTWSSCSSSCRGGWSIRSRSEVYYVKARAGAAQPQAPLLSPPSLLAFGYEKKLNFRCSASSLGALAGAPNRAEATCSADAECEALYDEGCHGVLTVCKKGVSFEHEAGSCTYSKKEIGQGSQGQACDGNSSQAVACNTQNCPVDCKNSNFTV</sequence>
<dbReference type="PANTHER" id="PTHR22906">
    <property type="entry name" value="PROPERDIN"/>
    <property type="match status" value="1"/>
</dbReference>
<gene>
    <name evidence="1" type="ORF">SCF082_LOCUS17681</name>
</gene>
<evidence type="ECO:0000313" key="2">
    <source>
        <dbReference type="Proteomes" id="UP001642464"/>
    </source>
</evidence>
<proteinExistence type="predicted"/>
<organism evidence="1 2">
    <name type="scientific">Durusdinium trenchii</name>
    <dbReference type="NCBI Taxonomy" id="1381693"/>
    <lineage>
        <taxon>Eukaryota</taxon>
        <taxon>Sar</taxon>
        <taxon>Alveolata</taxon>
        <taxon>Dinophyceae</taxon>
        <taxon>Suessiales</taxon>
        <taxon>Symbiodiniaceae</taxon>
        <taxon>Durusdinium</taxon>
    </lineage>
</organism>
<dbReference type="Pfam" id="PF19028">
    <property type="entry name" value="TSP1_spondin"/>
    <property type="match status" value="2"/>
</dbReference>
<reference evidence="1 2" key="1">
    <citation type="submission" date="2024-02" db="EMBL/GenBank/DDBJ databases">
        <authorList>
            <person name="Chen Y."/>
            <person name="Shah S."/>
            <person name="Dougan E. K."/>
            <person name="Thang M."/>
            <person name="Chan C."/>
        </authorList>
    </citation>
    <scope>NUCLEOTIDE SEQUENCE [LARGE SCALE GENOMIC DNA]</scope>
</reference>
<comment type="caution">
    <text evidence="1">The sequence shown here is derived from an EMBL/GenBank/DDBJ whole genome shotgun (WGS) entry which is preliminary data.</text>
</comment>
<dbReference type="Gene3D" id="2.20.100.10">
    <property type="entry name" value="Thrombospondin type-1 (TSP1) repeat"/>
    <property type="match status" value="9"/>
</dbReference>
<keyword evidence="2" id="KW-1185">Reference proteome</keyword>
<accession>A0ABP0KJ33</accession>
<dbReference type="Pfam" id="PF00090">
    <property type="entry name" value="TSP_1"/>
    <property type="match status" value="7"/>
</dbReference>
<dbReference type="PANTHER" id="PTHR22906:SF21">
    <property type="entry name" value="SEMA DOMAIN-CONTAINING PROTEIN"/>
    <property type="match status" value="1"/>
</dbReference>
<dbReference type="InterPro" id="IPR044004">
    <property type="entry name" value="TSP1_spondin_dom"/>
</dbReference>
<name>A0ABP0KJ33_9DINO</name>
<dbReference type="PROSITE" id="PS50092">
    <property type="entry name" value="TSP1"/>
    <property type="match status" value="9"/>
</dbReference>
<dbReference type="EMBL" id="CAXAMM010011714">
    <property type="protein sequence ID" value="CAK9026831.1"/>
    <property type="molecule type" value="Genomic_DNA"/>
</dbReference>
<dbReference type="InterPro" id="IPR000884">
    <property type="entry name" value="TSP1_rpt"/>
</dbReference>
<dbReference type="InterPro" id="IPR036383">
    <property type="entry name" value="TSP1_rpt_sf"/>
</dbReference>
<protein>
    <submittedName>
        <fullName evidence="1">Hemicentin-1 (Fibulin-6) (FIBL-6)</fullName>
    </submittedName>
</protein>
<evidence type="ECO:0000313" key="1">
    <source>
        <dbReference type="EMBL" id="CAK9026831.1"/>
    </source>
</evidence>
<dbReference type="InterPro" id="IPR052065">
    <property type="entry name" value="Compl_asym_regulator"/>
</dbReference>